<dbReference type="RefSeq" id="WP_132619627.1">
    <property type="nucleotide sequence ID" value="NZ_SMKV01000003.1"/>
</dbReference>
<gene>
    <name evidence="2" type="ORF">E1161_03965</name>
</gene>
<accession>A0A4R4UUX8</accession>
<dbReference type="OrthoDB" id="3289716at2"/>
<sequence>MGEQVLLIVECLSRSSRRTDYIDEPAEHGKVDIPHSTRVDVSYERARVELLELVGGEYRDHPRAHRSALPRTDLPSPDARSRGTPLS</sequence>
<keyword evidence="3" id="KW-1185">Reference proteome</keyword>
<evidence type="ECO:0000313" key="3">
    <source>
        <dbReference type="Proteomes" id="UP000294744"/>
    </source>
</evidence>
<feature type="region of interest" description="Disordered" evidence="1">
    <location>
        <begin position="59"/>
        <end position="87"/>
    </location>
</feature>
<dbReference type="EMBL" id="SMKV01000003">
    <property type="protein sequence ID" value="TDC95931.1"/>
    <property type="molecule type" value="Genomic_DNA"/>
</dbReference>
<proteinExistence type="predicted"/>
<comment type="caution">
    <text evidence="2">The sequence shown here is derived from an EMBL/GenBank/DDBJ whole genome shotgun (WGS) entry which is preliminary data.</text>
</comment>
<reference evidence="2 3" key="1">
    <citation type="submission" date="2019-03" db="EMBL/GenBank/DDBJ databases">
        <title>Draft genome sequences of novel Actinobacteria.</title>
        <authorList>
            <person name="Sahin N."/>
            <person name="Ay H."/>
            <person name="Saygin H."/>
        </authorList>
    </citation>
    <scope>NUCLEOTIDE SEQUENCE [LARGE SCALE GENOMIC DNA]</scope>
    <source>
        <strain evidence="2 3">16K404</strain>
    </source>
</reference>
<dbReference type="AlphaFoldDB" id="A0A4R4UUX8"/>
<protein>
    <submittedName>
        <fullName evidence="2">Uncharacterized protein</fullName>
    </submittedName>
</protein>
<evidence type="ECO:0000313" key="2">
    <source>
        <dbReference type="EMBL" id="TDC95931.1"/>
    </source>
</evidence>
<name>A0A4R4UUX8_9PSEU</name>
<evidence type="ECO:0000256" key="1">
    <source>
        <dbReference type="SAM" id="MobiDB-lite"/>
    </source>
</evidence>
<organism evidence="2 3">
    <name type="scientific">Saccharopolyspora aridisoli</name>
    <dbReference type="NCBI Taxonomy" id="2530385"/>
    <lineage>
        <taxon>Bacteria</taxon>
        <taxon>Bacillati</taxon>
        <taxon>Actinomycetota</taxon>
        <taxon>Actinomycetes</taxon>
        <taxon>Pseudonocardiales</taxon>
        <taxon>Pseudonocardiaceae</taxon>
        <taxon>Saccharopolyspora</taxon>
    </lineage>
</organism>
<dbReference type="Proteomes" id="UP000294744">
    <property type="component" value="Unassembled WGS sequence"/>
</dbReference>